<evidence type="ECO:0000313" key="2">
    <source>
        <dbReference type="EMBL" id="OGF25105.1"/>
    </source>
</evidence>
<protein>
    <submittedName>
        <fullName evidence="2">Uncharacterized protein</fullName>
    </submittedName>
</protein>
<evidence type="ECO:0000313" key="3">
    <source>
        <dbReference type="Proteomes" id="UP000178367"/>
    </source>
</evidence>
<feature type="region of interest" description="Disordered" evidence="1">
    <location>
        <begin position="1"/>
        <end position="20"/>
    </location>
</feature>
<organism evidence="2 3">
    <name type="scientific">Candidatus Falkowbacteria bacterium RIFOXYA2_FULL_47_19</name>
    <dbReference type="NCBI Taxonomy" id="1797994"/>
    <lineage>
        <taxon>Bacteria</taxon>
        <taxon>Candidatus Falkowiibacteriota</taxon>
    </lineage>
</organism>
<dbReference type="Proteomes" id="UP000178367">
    <property type="component" value="Unassembled WGS sequence"/>
</dbReference>
<proteinExistence type="predicted"/>
<comment type="caution">
    <text evidence="2">The sequence shown here is derived from an EMBL/GenBank/DDBJ whole genome shotgun (WGS) entry which is preliminary data.</text>
</comment>
<name>A0A1F5SEF7_9BACT</name>
<dbReference type="AlphaFoldDB" id="A0A1F5SEF7"/>
<sequence length="188" mass="21770">MLDNTSNTKGKNSPVINGQAEKNHFGDNVFNYPKNKSIQIKTITELIILIGEKANNQVREDSEKDLVIKLDDRFLKYREDLKNRYSELLDVYSQSYTEAIKYIENIEIISDKIALFLREKSRECLSANGGNPLLGLKELVKYFADELDKNLCDCDQCYDHVAVEFYLFKELINCNIFPNPIDNSNENR</sequence>
<dbReference type="STRING" id="1797994.A2227_07185"/>
<accession>A0A1F5SEF7</accession>
<gene>
    <name evidence="2" type="ORF">A2227_07185</name>
</gene>
<feature type="compositionally biased region" description="Polar residues" evidence="1">
    <location>
        <begin position="1"/>
        <end position="16"/>
    </location>
</feature>
<evidence type="ECO:0000256" key="1">
    <source>
        <dbReference type="SAM" id="MobiDB-lite"/>
    </source>
</evidence>
<reference evidence="2 3" key="1">
    <citation type="journal article" date="2016" name="Nat. Commun.">
        <title>Thousands of microbial genomes shed light on interconnected biogeochemical processes in an aquifer system.</title>
        <authorList>
            <person name="Anantharaman K."/>
            <person name="Brown C.T."/>
            <person name="Hug L.A."/>
            <person name="Sharon I."/>
            <person name="Castelle C.J."/>
            <person name="Probst A.J."/>
            <person name="Thomas B.C."/>
            <person name="Singh A."/>
            <person name="Wilkins M.J."/>
            <person name="Karaoz U."/>
            <person name="Brodie E.L."/>
            <person name="Williams K.H."/>
            <person name="Hubbard S.S."/>
            <person name="Banfield J.F."/>
        </authorList>
    </citation>
    <scope>NUCLEOTIDE SEQUENCE [LARGE SCALE GENOMIC DNA]</scope>
</reference>
<dbReference type="EMBL" id="MFGB01000023">
    <property type="protein sequence ID" value="OGF25105.1"/>
    <property type="molecule type" value="Genomic_DNA"/>
</dbReference>